<dbReference type="CDD" id="cd20404">
    <property type="entry name" value="Tudor_Agenet_AtEML-like"/>
    <property type="match status" value="1"/>
</dbReference>
<reference evidence="6" key="1">
    <citation type="submission" date="2024-07" db="EMBL/GenBank/DDBJ databases">
        <title>Two chromosome-level genome assemblies of Korean endemic species Abeliophyllum distichum and Forsythia ovata (Oleaceae).</title>
        <authorList>
            <person name="Jang H."/>
        </authorList>
    </citation>
    <scope>NUCLEOTIDE SEQUENCE [LARGE SCALE GENOMIC DNA]</scope>
</reference>
<dbReference type="AlphaFoldDB" id="A0ABD1VDU1"/>
<keyword evidence="3" id="KW-0234">DNA repair</keyword>
<protein>
    <submittedName>
        <fullName evidence="5">DNA mismatch repair protein MSH6</fullName>
    </submittedName>
</protein>
<dbReference type="EMBL" id="JBFOLJ010000005">
    <property type="protein sequence ID" value="KAL2535487.1"/>
    <property type="molecule type" value="Genomic_DNA"/>
</dbReference>
<evidence type="ECO:0000256" key="2">
    <source>
        <dbReference type="ARBA" id="ARBA00022763"/>
    </source>
</evidence>
<dbReference type="GO" id="GO:0005634">
    <property type="term" value="C:nucleus"/>
    <property type="evidence" value="ECO:0007669"/>
    <property type="project" value="UniProtKB-SubCell"/>
</dbReference>
<accession>A0ABD1VDU1</accession>
<dbReference type="GO" id="GO:0006281">
    <property type="term" value="P:DNA repair"/>
    <property type="evidence" value="ECO:0007669"/>
    <property type="project" value="UniProtKB-KW"/>
</dbReference>
<proteinExistence type="predicted"/>
<comment type="subcellular location">
    <subcellularLocation>
        <location evidence="1">Nucleus</location>
    </subcellularLocation>
</comment>
<gene>
    <name evidence="5" type="ORF">Fot_16878</name>
</gene>
<keyword evidence="6" id="KW-1185">Reference proteome</keyword>
<dbReference type="GO" id="GO:0007062">
    <property type="term" value="P:sister chromatid cohesion"/>
    <property type="evidence" value="ECO:0007669"/>
    <property type="project" value="UniProtKB-ARBA"/>
</dbReference>
<evidence type="ECO:0000313" key="5">
    <source>
        <dbReference type="EMBL" id="KAL2535487.1"/>
    </source>
</evidence>
<keyword evidence="2" id="KW-0227">DNA damage</keyword>
<keyword evidence="4" id="KW-0539">Nucleus</keyword>
<dbReference type="PANTHER" id="PTHR12663:SF0">
    <property type="entry name" value="PRECOCIOUS DISSOCIATION OF SISTERS 5, ISOFORM A"/>
    <property type="match status" value="1"/>
</dbReference>
<comment type="caution">
    <text evidence="5">The sequence shown here is derived from an EMBL/GenBank/DDBJ whole genome shotgun (WGS) entry which is preliminary data.</text>
</comment>
<evidence type="ECO:0000256" key="1">
    <source>
        <dbReference type="ARBA" id="ARBA00004123"/>
    </source>
</evidence>
<organism evidence="5 6">
    <name type="scientific">Forsythia ovata</name>
    <dbReference type="NCBI Taxonomy" id="205694"/>
    <lineage>
        <taxon>Eukaryota</taxon>
        <taxon>Viridiplantae</taxon>
        <taxon>Streptophyta</taxon>
        <taxon>Embryophyta</taxon>
        <taxon>Tracheophyta</taxon>
        <taxon>Spermatophyta</taxon>
        <taxon>Magnoliopsida</taxon>
        <taxon>eudicotyledons</taxon>
        <taxon>Gunneridae</taxon>
        <taxon>Pentapetalae</taxon>
        <taxon>asterids</taxon>
        <taxon>lamiids</taxon>
        <taxon>Lamiales</taxon>
        <taxon>Oleaceae</taxon>
        <taxon>Forsythieae</taxon>
        <taxon>Forsythia</taxon>
    </lineage>
</organism>
<dbReference type="InterPro" id="IPR039776">
    <property type="entry name" value="Pds5"/>
</dbReference>
<sequence length="142" mass="16314">MSETAVAKGTVARRQLMVVAAAIILKIKVYCPLDKSWYEGWVKSFDNILGKHLVQYEDANEELLNLSEEKIEWVAVSVKKKFRRLRKISLVEDEEDRIQDLEDDDCSEEWTSRKKTRESEKGNIVKKQGIGSGSRIELVGEI</sequence>
<dbReference type="PANTHER" id="PTHR12663">
    <property type="entry name" value="ANDROGEN INDUCED INHIBITOR OF PROLIFERATION AS3 / PDS5-RELATED"/>
    <property type="match status" value="1"/>
</dbReference>
<name>A0ABD1VDU1_9LAMI</name>
<evidence type="ECO:0000256" key="3">
    <source>
        <dbReference type="ARBA" id="ARBA00023204"/>
    </source>
</evidence>
<evidence type="ECO:0000256" key="4">
    <source>
        <dbReference type="ARBA" id="ARBA00023242"/>
    </source>
</evidence>
<evidence type="ECO:0000313" key="6">
    <source>
        <dbReference type="Proteomes" id="UP001604277"/>
    </source>
</evidence>
<dbReference type="Proteomes" id="UP001604277">
    <property type="component" value="Unassembled WGS sequence"/>
</dbReference>